<keyword evidence="1" id="KW-1133">Transmembrane helix</keyword>
<gene>
    <name evidence="2" type="ORF">Q644_22585</name>
</gene>
<dbReference type="AlphaFoldDB" id="U4VER0"/>
<evidence type="ECO:0000313" key="3">
    <source>
        <dbReference type="Proteomes" id="UP000016842"/>
    </source>
</evidence>
<dbReference type="Proteomes" id="UP000016842">
    <property type="component" value="Unassembled WGS sequence"/>
</dbReference>
<organism evidence="2 3">
    <name type="scientific">Brucella intermedia 229E</name>
    <dbReference type="NCBI Taxonomy" id="1337887"/>
    <lineage>
        <taxon>Bacteria</taxon>
        <taxon>Pseudomonadati</taxon>
        <taxon>Pseudomonadota</taxon>
        <taxon>Alphaproteobacteria</taxon>
        <taxon>Hyphomicrobiales</taxon>
        <taxon>Brucellaceae</taxon>
        <taxon>Brucella/Ochrobactrum group</taxon>
        <taxon>Brucella</taxon>
    </lineage>
</organism>
<dbReference type="PATRIC" id="fig|1337887.3.peg.3261"/>
<protein>
    <submittedName>
        <fullName evidence="2">Membrane protein</fullName>
    </submittedName>
</protein>
<reference evidence="2 3" key="1">
    <citation type="journal article" date="2014" name="FEMS Microbiol. Lett.">
        <title>Genome sequencing analysis reveals virulence-related gene content of Ochrobactrum intermedium strain 229E, a urease-positive strain isolated from the human gastric niche.</title>
        <authorList>
            <person name="Kulkarni G.J."/>
            <person name="Shetty S."/>
            <person name="Dharne M.S."/>
            <person name="Shouche Y.S."/>
        </authorList>
    </citation>
    <scope>NUCLEOTIDE SEQUENCE [LARGE SCALE GENOMIC DNA]</scope>
    <source>
        <strain evidence="2 3">229E</strain>
    </source>
</reference>
<keyword evidence="1" id="KW-0472">Membrane</keyword>
<accession>U4VER0</accession>
<feature type="transmembrane region" description="Helical" evidence="1">
    <location>
        <begin position="83"/>
        <end position="104"/>
    </location>
</feature>
<name>U4VER0_9HYPH</name>
<sequence length="262" mass="28879">MTASNSPITEAELLAFVDGQLSEEEHMRIAGLLDENPEQAALAEEWRRQNEGGIRHLFSRYAEPRNEDAGMIRQAETRQSRTYRGAVAAAVLAALLIGGAGGFAGSRLFSENAPQLASVQTLPEQAQAAYLIYASEVRHPVEVFSNEEAHLAAWLGKRLDIADLRLPDLRSLGFQLVGGRLLPVGGKAGAFFLYEDETGKRLSVIVGRNPDNRDTSFRFASSDGGVETFYWIDKDLGYAVSGEISRDRLRQVAEECYRQFPS</sequence>
<keyword evidence="1" id="KW-0812">Transmembrane</keyword>
<evidence type="ECO:0000313" key="2">
    <source>
        <dbReference type="EMBL" id="ERM01312.1"/>
    </source>
</evidence>
<evidence type="ECO:0000256" key="1">
    <source>
        <dbReference type="SAM" id="Phobius"/>
    </source>
</evidence>
<dbReference type="EMBL" id="ASXJ01000180">
    <property type="protein sequence ID" value="ERM01312.1"/>
    <property type="molecule type" value="Genomic_DNA"/>
</dbReference>
<proteinExistence type="predicted"/>
<comment type="caution">
    <text evidence="2">The sequence shown here is derived from an EMBL/GenBank/DDBJ whole genome shotgun (WGS) entry which is preliminary data.</text>
</comment>